<dbReference type="InterPro" id="IPR003439">
    <property type="entry name" value="ABC_transporter-like_ATP-bd"/>
</dbReference>
<dbReference type="FunFam" id="3.40.50.300:FF:001548">
    <property type="entry name" value="ABC efflux transporter ATP-binding protein"/>
    <property type="match status" value="1"/>
</dbReference>
<keyword evidence="6" id="KW-1185">Reference proteome</keyword>
<dbReference type="AlphaFoldDB" id="A0A443IN21"/>
<dbReference type="SUPFAM" id="SSF52540">
    <property type="entry name" value="P-loop containing nucleoside triphosphate hydrolases"/>
    <property type="match status" value="1"/>
</dbReference>
<evidence type="ECO:0000256" key="1">
    <source>
        <dbReference type="ARBA" id="ARBA00022448"/>
    </source>
</evidence>
<name>A0A443IN21_9BACI</name>
<dbReference type="PROSITE" id="PS50893">
    <property type="entry name" value="ABC_TRANSPORTER_2"/>
    <property type="match status" value="1"/>
</dbReference>
<proteinExistence type="predicted"/>
<dbReference type="PANTHER" id="PTHR42711:SF17">
    <property type="entry name" value="ABC TRANSPORTER ATP-BINDING PROTEIN"/>
    <property type="match status" value="1"/>
</dbReference>
<sequence length="305" mass="34576">MGVSLLEEVVEINRLTKVFKHKKAVDDVSFAISKGDVTAILGPNGAGKTTTMLMMLGLLKPTVGEALLFHQSPTERAVRENLGVMLQEVSLMDGLKVKELIQLFRSYYPNPMKMNQLIGLTGLREDDLEKRTEKLSGGQKRKVSFALALAGNPQLLFFDEPTVGMDITSRRLFWGTVQGFAREGKTIIFTTHYLQEADDYADRIILFNKGKVTSDGTPDDMKKKLTKQFVSFITPDEIPTELFLQLPFVSDVYEKEGRTYIISDDTDSVLYMIFEKNLYVRDIRVEKGRLDEVFEQLTIDQREAI</sequence>
<gene>
    <name evidence="5" type="ORF">D4N35_013065</name>
</gene>
<dbReference type="Proteomes" id="UP000273811">
    <property type="component" value="Unassembled WGS sequence"/>
</dbReference>
<dbReference type="InterPro" id="IPR050763">
    <property type="entry name" value="ABC_transporter_ATP-binding"/>
</dbReference>
<keyword evidence="2" id="KW-0547">Nucleotide-binding</keyword>
<evidence type="ECO:0000259" key="4">
    <source>
        <dbReference type="PROSITE" id="PS50893"/>
    </source>
</evidence>
<evidence type="ECO:0000313" key="5">
    <source>
        <dbReference type="EMBL" id="RWR07297.1"/>
    </source>
</evidence>
<dbReference type="GO" id="GO:0005524">
    <property type="term" value="F:ATP binding"/>
    <property type="evidence" value="ECO:0007669"/>
    <property type="project" value="UniProtKB-KW"/>
</dbReference>
<dbReference type="Gene3D" id="3.40.50.300">
    <property type="entry name" value="P-loop containing nucleotide triphosphate hydrolases"/>
    <property type="match status" value="1"/>
</dbReference>
<dbReference type="EMBL" id="QYTU02000031">
    <property type="protein sequence ID" value="RWR07297.1"/>
    <property type="molecule type" value="Genomic_DNA"/>
</dbReference>
<dbReference type="Pfam" id="PF00005">
    <property type="entry name" value="ABC_tran"/>
    <property type="match status" value="1"/>
</dbReference>
<organism evidence="5 6">
    <name type="scientific">Siminovitchia fortis</name>
    <dbReference type="NCBI Taxonomy" id="254758"/>
    <lineage>
        <taxon>Bacteria</taxon>
        <taxon>Bacillati</taxon>
        <taxon>Bacillota</taxon>
        <taxon>Bacilli</taxon>
        <taxon>Bacillales</taxon>
        <taxon>Bacillaceae</taxon>
        <taxon>Siminovitchia</taxon>
    </lineage>
</organism>
<dbReference type="PROSITE" id="PS00211">
    <property type="entry name" value="ABC_TRANSPORTER_1"/>
    <property type="match status" value="1"/>
</dbReference>
<evidence type="ECO:0000313" key="6">
    <source>
        <dbReference type="Proteomes" id="UP000273811"/>
    </source>
</evidence>
<reference evidence="5" key="1">
    <citation type="submission" date="2018-12" db="EMBL/GenBank/DDBJ databases">
        <authorList>
            <person name="Sun L."/>
            <person name="Chen Z."/>
        </authorList>
    </citation>
    <scope>NUCLEOTIDE SEQUENCE [LARGE SCALE GENOMIC DNA]</scope>
    <source>
        <strain evidence="5">DSM 16012</strain>
    </source>
</reference>
<comment type="caution">
    <text evidence="5">The sequence shown here is derived from an EMBL/GenBank/DDBJ whole genome shotgun (WGS) entry which is preliminary data.</text>
</comment>
<evidence type="ECO:0000256" key="3">
    <source>
        <dbReference type="ARBA" id="ARBA00022840"/>
    </source>
</evidence>
<keyword evidence="3 5" id="KW-0067">ATP-binding</keyword>
<dbReference type="InterPro" id="IPR003593">
    <property type="entry name" value="AAA+_ATPase"/>
</dbReference>
<protein>
    <submittedName>
        <fullName evidence="5">ABC transporter ATP-binding protein</fullName>
    </submittedName>
</protein>
<dbReference type="PANTHER" id="PTHR42711">
    <property type="entry name" value="ABC TRANSPORTER ATP-BINDING PROTEIN"/>
    <property type="match status" value="1"/>
</dbReference>
<dbReference type="SMART" id="SM00382">
    <property type="entry name" value="AAA"/>
    <property type="match status" value="1"/>
</dbReference>
<feature type="domain" description="ABC transporter" evidence="4">
    <location>
        <begin position="10"/>
        <end position="234"/>
    </location>
</feature>
<evidence type="ECO:0000256" key="2">
    <source>
        <dbReference type="ARBA" id="ARBA00022741"/>
    </source>
</evidence>
<dbReference type="InterPro" id="IPR027417">
    <property type="entry name" value="P-loop_NTPase"/>
</dbReference>
<dbReference type="GO" id="GO:0016887">
    <property type="term" value="F:ATP hydrolysis activity"/>
    <property type="evidence" value="ECO:0007669"/>
    <property type="project" value="InterPro"/>
</dbReference>
<dbReference type="OrthoDB" id="9804819at2"/>
<dbReference type="CDD" id="cd03230">
    <property type="entry name" value="ABC_DR_subfamily_A"/>
    <property type="match status" value="1"/>
</dbReference>
<accession>A0A443IN21</accession>
<keyword evidence="1" id="KW-0813">Transport</keyword>
<dbReference type="InterPro" id="IPR017871">
    <property type="entry name" value="ABC_transporter-like_CS"/>
</dbReference>